<evidence type="ECO:0000256" key="5">
    <source>
        <dbReference type="ARBA" id="ARBA00022989"/>
    </source>
</evidence>
<keyword evidence="4 7" id="KW-0812">Transmembrane</keyword>
<feature type="transmembrane region" description="Helical" evidence="7">
    <location>
        <begin position="12"/>
        <end position="32"/>
    </location>
</feature>
<feature type="transmembrane region" description="Helical" evidence="7">
    <location>
        <begin position="149"/>
        <end position="169"/>
    </location>
</feature>
<organism evidence="8 9">
    <name type="scientific">Hoeflea halophila</name>
    <dbReference type="NCBI Taxonomy" id="714899"/>
    <lineage>
        <taxon>Bacteria</taxon>
        <taxon>Pseudomonadati</taxon>
        <taxon>Pseudomonadota</taxon>
        <taxon>Alphaproteobacteria</taxon>
        <taxon>Hyphomicrobiales</taxon>
        <taxon>Rhizobiaceae</taxon>
        <taxon>Hoeflea</taxon>
    </lineage>
</organism>
<evidence type="ECO:0000256" key="2">
    <source>
        <dbReference type="ARBA" id="ARBA00022448"/>
    </source>
</evidence>
<keyword evidence="2" id="KW-0813">Transport</keyword>
<evidence type="ECO:0000256" key="1">
    <source>
        <dbReference type="ARBA" id="ARBA00004651"/>
    </source>
</evidence>
<evidence type="ECO:0000256" key="6">
    <source>
        <dbReference type="ARBA" id="ARBA00023136"/>
    </source>
</evidence>
<proteinExistence type="predicted"/>
<feature type="transmembrane region" description="Helical" evidence="7">
    <location>
        <begin position="181"/>
        <end position="206"/>
    </location>
</feature>
<evidence type="ECO:0000256" key="7">
    <source>
        <dbReference type="SAM" id="Phobius"/>
    </source>
</evidence>
<sequence>MHIEPGVVDGAKLVLSYATAAAAGGLLLKMSWDTIRKDGGVAALGIRSVITTLLVFSFFEILPHHPVGVSEVHFILGSTLYLLFGGGAAAIGLALGLLAQGVLFAPFDLPQYGMNVTTLLVPLYAMSLIARRLIPEGTAYKDVSYKQALALSTSYQGGIVMWVGFWALYGHGFGAENLSQIAAFGAAYMLVIIIEPIADLGVLALAKSISGLKDNPVVTGRLHGHAA</sequence>
<dbReference type="OrthoDB" id="4710659at2"/>
<gene>
    <name evidence="8" type="ORF">SAMN05877838_1035</name>
</gene>
<comment type="subcellular location">
    <subcellularLocation>
        <location evidence="1">Cell membrane</location>
        <topology evidence="1">Multi-pass membrane protein</topology>
    </subcellularLocation>
</comment>
<dbReference type="Proteomes" id="UP000219465">
    <property type="component" value="Unassembled WGS sequence"/>
</dbReference>
<name>A0A286I545_9HYPH</name>
<reference evidence="9" key="1">
    <citation type="submission" date="2017-08" db="EMBL/GenBank/DDBJ databases">
        <authorList>
            <person name="Varghese N."/>
            <person name="Submissions S."/>
        </authorList>
    </citation>
    <scope>NUCLEOTIDE SEQUENCE [LARGE SCALE GENOMIC DNA]</scope>
    <source>
        <strain evidence="9">KCTC 23107</strain>
    </source>
</reference>
<accession>A0A286I545</accession>
<protein>
    <submittedName>
        <fullName evidence="8">Cobalt uptake protein with substrate-specific transmembrane region</fullName>
    </submittedName>
</protein>
<dbReference type="Pfam" id="PF01891">
    <property type="entry name" value="CbiM"/>
    <property type="match status" value="1"/>
</dbReference>
<evidence type="ECO:0000256" key="3">
    <source>
        <dbReference type="ARBA" id="ARBA00022475"/>
    </source>
</evidence>
<keyword evidence="3" id="KW-1003">Cell membrane</keyword>
<feature type="transmembrane region" description="Helical" evidence="7">
    <location>
        <begin position="44"/>
        <end position="62"/>
    </location>
</feature>
<dbReference type="InterPro" id="IPR002751">
    <property type="entry name" value="CbiM/NikMN"/>
</dbReference>
<evidence type="ECO:0000256" key="4">
    <source>
        <dbReference type="ARBA" id="ARBA00022692"/>
    </source>
</evidence>
<feature type="transmembrane region" description="Helical" evidence="7">
    <location>
        <begin position="74"/>
        <end position="99"/>
    </location>
</feature>
<keyword evidence="5 7" id="KW-1133">Transmembrane helix</keyword>
<evidence type="ECO:0000313" key="9">
    <source>
        <dbReference type="Proteomes" id="UP000219465"/>
    </source>
</evidence>
<dbReference type="RefSeq" id="WP_097105632.1">
    <property type="nucleotide sequence ID" value="NZ_OCPC01000001.1"/>
</dbReference>
<keyword evidence="6 7" id="KW-0472">Membrane</keyword>
<dbReference type="GO" id="GO:0000041">
    <property type="term" value="P:transition metal ion transport"/>
    <property type="evidence" value="ECO:0007669"/>
    <property type="project" value="InterPro"/>
</dbReference>
<feature type="transmembrane region" description="Helical" evidence="7">
    <location>
        <begin position="111"/>
        <end position="129"/>
    </location>
</feature>
<dbReference type="GO" id="GO:0005886">
    <property type="term" value="C:plasma membrane"/>
    <property type="evidence" value="ECO:0007669"/>
    <property type="project" value="UniProtKB-SubCell"/>
</dbReference>
<dbReference type="EMBL" id="OCPC01000001">
    <property type="protein sequence ID" value="SOE15152.1"/>
    <property type="molecule type" value="Genomic_DNA"/>
</dbReference>
<keyword evidence="9" id="KW-1185">Reference proteome</keyword>
<dbReference type="AlphaFoldDB" id="A0A286I545"/>
<evidence type="ECO:0000313" key="8">
    <source>
        <dbReference type="EMBL" id="SOE15152.1"/>
    </source>
</evidence>
<dbReference type="Gene3D" id="1.10.1760.20">
    <property type="match status" value="1"/>
</dbReference>